<feature type="transmembrane region" description="Helical" evidence="8">
    <location>
        <begin position="390"/>
        <end position="412"/>
    </location>
</feature>
<feature type="domain" description="Nucleoside phosphorylase" evidence="9">
    <location>
        <begin position="86"/>
        <end position="310"/>
    </location>
</feature>
<keyword evidence="5" id="KW-0808">Transferase</keyword>
<dbReference type="NCBIfam" id="TIGR01697">
    <property type="entry name" value="PNPH-PUNA-XAPA"/>
    <property type="match status" value="1"/>
</dbReference>
<dbReference type="InterPro" id="IPR018099">
    <property type="entry name" value="Purine_phosphorylase-2_CS"/>
</dbReference>
<dbReference type="EMBL" id="JALLBG020000254">
    <property type="protein sequence ID" value="KAL3757720.1"/>
    <property type="molecule type" value="Genomic_DNA"/>
</dbReference>
<evidence type="ECO:0000256" key="3">
    <source>
        <dbReference type="ARBA" id="ARBA00011886"/>
    </source>
</evidence>
<comment type="similarity">
    <text evidence="2">Belongs to the PNP/MTAP phosphorylase family.</text>
</comment>
<dbReference type="InterPro" id="IPR011268">
    <property type="entry name" value="Purine_phosphorylase"/>
</dbReference>
<evidence type="ECO:0000256" key="4">
    <source>
        <dbReference type="ARBA" id="ARBA00022676"/>
    </source>
</evidence>
<keyword evidence="8" id="KW-0812">Transmembrane</keyword>
<protein>
    <recommendedName>
        <fullName evidence="3">purine-nucleoside phosphorylase</fullName>
        <ecNumber evidence="3">2.4.2.1</ecNumber>
    </recommendedName>
    <alternativeName>
        <fullName evidence="6">Inosine-guanosine phosphorylase</fullName>
    </alternativeName>
</protein>
<keyword evidence="4" id="KW-0328">Glycosyltransferase</keyword>
<evidence type="ECO:0000256" key="5">
    <source>
        <dbReference type="ARBA" id="ARBA00022679"/>
    </source>
</evidence>
<dbReference type="InterPro" id="IPR035994">
    <property type="entry name" value="Nucleoside_phosphorylase_sf"/>
</dbReference>
<keyword evidence="8" id="KW-1133">Transmembrane helix</keyword>
<evidence type="ECO:0000256" key="1">
    <source>
        <dbReference type="ARBA" id="ARBA00005058"/>
    </source>
</evidence>
<evidence type="ECO:0000256" key="8">
    <source>
        <dbReference type="SAM" id="Phobius"/>
    </source>
</evidence>
<evidence type="ECO:0000313" key="10">
    <source>
        <dbReference type="EMBL" id="KAL3757720.1"/>
    </source>
</evidence>
<reference evidence="10 11" key="1">
    <citation type="submission" date="2024-10" db="EMBL/GenBank/DDBJ databases">
        <title>Updated reference genomes for cyclostephanoid diatoms.</title>
        <authorList>
            <person name="Roberts W.R."/>
            <person name="Alverson A.J."/>
        </authorList>
    </citation>
    <scope>NUCLEOTIDE SEQUENCE [LARGE SCALE GENOMIC DNA]</scope>
    <source>
        <strain evidence="10 11">AJA232-27</strain>
    </source>
</reference>
<feature type="region of interest" description="Disordered" evidence="7">
    <location>
        <begin position="62"/>
        <end position="83"/>
    </location>
</feature>
<dbReference type="Pfam" id="PF01048">
    <property type="entry name" value="PNP_UDP_1"/>
    <property type="match status" value="1"/>
</dbReference>
<accession>A0ABD3M139</accession>
<evidence type="ECO:0000256" key="6">
    <source>
        <dbReference type="ARBA" id="ARBA00031036"/>
    </source>
</evidence>
<keyword evidence="11" id="KW-1185">Reference proteome</keyword>
<proteinExistence type="inferred from homology"/>
<comment type="pathway">
    <text evidence="1">Purine metabolism; purine nucleoside salvage.</text>
</comment>
<dbReference type="PANTHER" id="PTHR11904:SF9">
    <property type="entry name" value="PURINE NUCLEOSIDE PHOSPHORYLASE-RELATED"/>
    <property type="match status" value="1"/>
</dbReference>
<dbReference type="Proteomes" id="UP001530293">
    <property type="component" value="Unassembled WGS sequence"/>
</dbReference>
<comment type="caution">
    <text evidence="10">The sequence shown here is derived from an EMBL/GenBank/DDBJ whole genome shotgun (WGS) entry which is preliminary data.</text>
</comment>
<sequence>MTASTTPTRPLLDPSHVPYRLAASYILSQLELHSIQPPKIGIICGSGLSNLSNALDNDDYSSDFNSSDSSSSSTGCGSSSGSKLRKKLTVPYASIPHFPSHCSVAGHAGELVVGTLHSIPTICFRGRFHSYEGHSMDTVVLPVKVMRCLGVQLVLVTNAAGGLKDNYAVGDVAVIRDHIALPLLAGKNPLVGPNDEELGPRFPPTSNLYDASLQDIVVQVAKNLQFEQHLHLNATYAFVSGPQYESKSECAMLRLLGADAVGMSTVPEILAAHHAGMAVLCLSLITNKVVYFDEPIAENGKKTKKSIPVNSSSHANHEEVLQAVNSRGEQMVQLVAGVIQKVGEDYLPLMDELKPICLDPKGRVIGGNSANVDKKRLGLMTFCPYHMMKGVLSVPTHCLIMGGVLLAAGAVLGSRMGTAGAK</sequence>
<gene>
    <name evidence="10" type="ORF">ACHAWU_000361</name>
</gene>
<dbReference type="EC" id="2.4.2.1" evidence="3"/>
<evidence type="ECO:0000259" key="9">
    <source>
        <dbReference type="Pfam" id="PF01048"/>
    </source>
</evidence>
<name>A0ABD3M139_9STRA</name>
<evidence type="ECO:0000256" key="7">
    <source>
        <dbReference type="SAM" id="MobiDB-lite"/>
    </source>
</evidence>
<organism evidence="10 11">
    <name type="scientific">Discostella pseudostelligera</name>
    <dbReference type="NCBI Taxonomy" id="259834"/>
    <lineage>
        <taxon>Eukaryota</taxon>
        <taxon>Sar</taxon>
        <taxon>Stramenopiles</taxon>
        <taxon>Ochrophyta</taxon>
        <taxon>Bacillariophyta</taxon>
        <taxon>Coscinodiscophyceae</taxon>
        <taxon>Thalassiosirophycidae</taxon>
        <taxon>Stephanodiscales</taxon>
        <taxon>Stephanodiscaceae</taxon>
        <taxon>Discostella</taxon>
    </lineage>
</organism>
<dbReference type="Gene3D" id="3.40.50.1580">
    <property type="entry name" value="Nucleoside phosphorylase domain"/>
    <property type="match status" value="1"/>
</dbReference>
<dbReference type="InterPro" id="IPR000845">
    <property type="entry name" value="Nucleoside_phosphorylase_d"/>
</dbReference>
<dbReference type="PANTHER" id="PTHR11904">
    <property type="entry name" value="METHYLTHIOADENOSINE/PURINE NUCLEOSIDE PHOSPHORYLASE"/>
    <property type="match status" value="1"/>
</dbReference>
<keyword evidence="8" id="KW-0472">Membrane</keyword>
<dbReference type="CDD" id="cd09009">
    <property type="entry name" value="PNP-EcPNPII_like"/>
    <property type="match status" value="1"/>
</dbReference>
<dbReference type="NCBIfam" id="NF006054">
    <property type="entry name" value="PRK08202.1"/>
    <property type="match status" value="1"/>
</dbReference>
<dbReference type="PROSITE" id="PS01240">
    <property type="entry name" value="PNP_MTAP_2"/>
    <property type="match status" value="1"/>
</dbReference>
<feature type="compositionally biased region" description="Low complexity" evidence="7">
    <location>
        <begin position="62"/>
        <end position="82"/>
    </location>
</feature>
<evidence type="ECO:0000313" key="11">
    <source>
        <dbReference type="Proteomes" id="UP001530293"/>
    </source>
</evidence>
<dbReference type="AlphaFoldDB" id="A0ABD3M139"/>
<dbReference type="GO" id="GO:0004731">
    <property type="term" value="F:purine-nucleoside phosphorylase activity"/>
    <property type="evidence" value="ECO:0007669"/>
    <property type="project" value="UniProtKB-EC"/>
</dbReference>
<evidence type="ECO:0000256" key="2">
    <source>
        <dbReference type="ARBA" id="ARBA00006751"/>
    </source>
</evidence>
<dbReference type="SUPFAM" id="SSF53167">
    <property type="entry name" value="Purine and uridine phosphorylases"/>
    <property type="match status" value="1"/>
</dbReference>